<dbReference type="Gene3D" id="3.40.190.10">
    <property type="entry name" value="Periplasmic binding protein-like II"/>
    <property type="match status" value="2"/>
</dbReference>
<protein>
    <submittedName>
        <fullName evidence="3">Extracellular solute-binding protein</fullName>
    </submittedName>
</protein>
<dbReference type="OrthoDB" id="8317736at2"/>
<dbReference type="SUPFAM" id="SSF53850">
    <property type="entry name" value="Periplasmic binding protein-like II"/>
    <property type="match status" value="1"/>
</dbReference>
<accession>A0A4R8WTY4</accession>
<evidence type="ECO:0000256" key="1">
    <source>
        <dbReference type="ARBA" id="ARBA00008520"/>
    </source>
</evidence>
<comment type="caution">
    <text evidence="3">The sequence shown here is derived from an EMBL/GenBank/DDBJ whole genome shotgun (WGS) entry which is preliminary data.</text>
</comment>
<dbReference type="PANTHER" id="PTHR43649">
    <property type="entry name" value="ARABINOSE-BINDING PROTEIN-RELATED"/>
    <property type="match status" value="1"/>
</dbReference>
<comment type="similarity">
    <text evidence="1">Belongs to the bacterial solute-binding protein 1 family.</text>
</comment>
<gene>
    <name evidence="3" type="ORF">E3O19_10610</name>
</gene>
<dbReference type="Pfam" id="PF01547">
    <property type="entry name" value="SBP_bac_1"/>
    <property type="match status" value="1"/>
</dbReference>
<dbReference type="InterPro" id="IPR050490">
    <property type="entry name" value="Bact_solute-bd_prot1"/>
</dbReference>
<evidence type="ECO:0000313" key="4">
    <source>
        <dbReference type="Proteomes" id="UP000298412"/>
    </source>
</evidence>
<dbReference type="PROSITE" id="PS51257">
    <property type="entry name" value="PROKAR_LIPOPROTEIN"/>
    <property type="match status" value="1"/>
</dbReference>
<keyword evidence="2" id="KW-0813">Transport</keyword>
<dbReference type="EMBL" id="SOFP01000047">
    <property type="protein sequence ID" value="TFC14638.1"/>
    <property type="molecule type" value="Genomic_DNA"/>
</dbReference>
<organism evidence="3 4">
    <name type="scientific">Cryobacterium algoritolerans</name>
    <dbReference type="NCBI Taxonomy" id="1259184"/>
    <lineage>
        <taxon>Bacteria</taxon>
        <taxon>Bacillati</taxon>
        <taxon>Actinomycetota</taxon>
        <taxon>Actinomycetes</taxon>
        <taxon>Micrococcales</taxon>
        <taxon>Microbacteriaceae</taxon>
        <taxon>Cryobacterium</taxon>
    </lineage>
</organism>
<dbReference type="Proteomes" id="UP000298412">
    <property type="component" value="Unassembled WGS sequence"/>
</dbReference>
<reference evidence="3 4" key="1">
    <citation type="submission" date="2019-03" db="EMBL/GenBank/DDBJ databases">
        <title>Genomics of glacier-inhabiting Cryobacterium strains.</title>
        <authorList>
            <person name="Liu Q."/>
            <person name="Xin Y.-H."/>
        </authorList>
    </citation>
    <scope>NUCLEOTIDE SEQUENCE [LARGE SCALE GENOMIC DNA]</scope>
    <source>
        <strain evidence="3 4">MDT1-3</strain>
    </source>
</reference>
<evidence type="ECO:0000313" key="3">
    <source>
        <dbReference type="EMBL" id="TFC14638.1"/>
    </source>
</evidence>
<evidence type="ECO:0000256" key="2">
    <source>
        <dbReference type="ARBA" id="ARBA00022448"/>
    </source>
</evidence>
<sequence length="433" mass="43757">MTEARATRRGGAWITIIVGLGMSALVVTGCSAEAAATSVPTAFSFLSITETPVAKSTLIALSAGACRDQNAALPLTVVDEPQASYDHRLQQLADQNSLPSVFALGTTPTLAQDLTASGRLLNVGTALGDLGLTNEILPAAGQAITNVYGSVIGLPSELTVEGFCYNKKILADNGVTPPATWDELLSTAATVKSAGLTSFAAAGTDGRPLARLVGAFISRTVGPDAFAAVAAGKATLTDPEYVAGAQAIADLGDRGYFSPGLRAIDSAAAENTFLTGKAAFFYGDSQSLADFTDAAKAAIGSENVGFLPFPGIPGGAGSRTQIGAAVGVPLGMSAATYDSKTADWLSCIAQNYGNGALSSHGVLTGLTVHGNAPVTTLTAQVEGTIAASKTSVLPFDTLFSAQATSTSKTNAARLVTGAISPAEFMKRVQADLG</sequence>
<keyword evidence="4" id="KW-1185">Reference proteome</keyword>
<dbReference type="PANTHER" id="PTHR43649:SF29">
    <property type="entry name" value="OSMOPROTECTIVE COMPOUNDS-BINDING PROTEIN GGTB"/>
    <property type="match status" value="1"/>
</dbReference>
<dbReference type="InterPro" id="IPR006059">
    <property type="entry name" value="SBP"/>
</dbReference>
<dbReference type="AlphaFoldDB" id="A0A4R8WTY4"/>
<name>A0A4R8WTY4_9MICO</name>
<dbReference type="RefSeq" id="WP_134567417.1">
    <property type="nucleotide sequence ID" value="NZ_SOFP01000047.1"/>
</dbReference>
<proteinExistence type="inferred from homology"/>